<dbReference type="EMBL" id="CP032829">
    <property type="protein sequence ID" value="AYJ85528.1"/>
    <property type="molecule type" value="Genomic_DNA"/>
</dbReference>
<keyword evidence="2" id="KW-1185">Reference proteome</keyword>
<dbReference type="Proteomes" id="UP000276254">
    <property type="component" value="Chromosome"/>
</dbReference>
<protein>
    <recommendedName>
        <fullName evidence="3">Peptidase M28 domain-containing protein</fullName>
    </recommendedName>
</protein>
<dbReference type="KEGG" id="spha:D3Y57_05465"/>
<dbReference type="RefSeq" id="WP_121152153.1">
    <property type="nucleotide sequence ID" value="NZ_CP032829.1"/>
</dbReference>
<evidence type="ECO:0000313" key="2">
    <source>
        <dbReference type="Proteomes" id="UP000276254"/>
    </source>
</evidence>
<accession>A0A494TJF0</accession>
<dbReference type="SUPFAM" id="SSF53187">
    <property type="entry name" value="Zn-dependent exopeptidases"/>
    <property type="match status" value="1"/>
</dbReference>
<sequence length="463" mass="51126">MTYAATPLAPALQHLTRTMPASAQYKVTDMNTYRYNKKRKEHQLVSVPAVPRPKYVPPVFPMSAGDLEAMHNGTGELLSILSWMRPDKTQAEADFVRLYVADLQALADVYRVDGFGNIWVTIDPVTNEGARDVATSPSILFSCHTDTMHSVGGRQDVEFKADNQTLGLVQKKPGRCLGADDGAGLWLMREMIRARVPGSYVFHRAEEVGRLGSTWVERNDSKRLAGFDACIAFDRKGTDNLITHQMGQRGISDAFADSFLGSLKRASDGKVSLVHDDTGSYTDSYSYFDYIAECCNVSIGYRSEHGPNETLDVGYLWSLRCAMIRADFSGLKIERDPTVQDYGYGSGWDGFGWPKGAGGVYRGADAYADGDYDYDLPKSYGRGMGRISSWREDELARKDKASKQAIDAADDYFGAEDDRLTTLCREFPSVAATILQDVGITAMDFMESIGIGYPEDDVSEASN</sequence>
<dbReference type="OrthoDB" id="8441064at2"/>
<evidence type="ECO:0000313" key="1">
    <source>
        <dbReference type="EMBL" id="AYJ85528.1"/>
    </source>
</evidence>
<name>A0A494TJF0_SPHPE</name>
<organism evidence="1 2">
    <name type="scientific">Sphingomonas paeninsulae</name>
    <dbReference type="NCBI Taxonomy" id="2319844"/>
    <lineage>
        <taxon>Bacteria</taxon>
        <taxon>Pseudomonadati</taxon>
        <taxon>Pseudomonadota</taxon>
        <taxon>Alphaproteobacteria</taxon>
        <taxon>Sphingomonadales</taxon>
        <taxon>Sphingomonadaceae</taxon>
        <taxon>Sphingomonas</taxon>
    </lineage>
</organism>
<dbReference type="Gene3D" id="3.40.630.10">
    <property type="entry name" value="Zn peptidases"/>
    <property type="match status" value="1"/>
</dbReference>
<evidence type="ECO:0008006" key="3">
    <source>
        <dbReference type="Google" id="ProtNLM"/>
    </source>
</evidence>
<dbReference type="AlphaFoldDB" id="A0A494TJF0"/>
<gene>
    <name evidence="1" type="ORF">D3Y57_05465</name>
</gene>
<reference evidence="1 2" key="1">
    <citation type="submission" date="2018-09" db="EMBL/GenBank/DDBJ databases">
        <title>Sphingomonas peninsula sp. nov., isolated from fildes peninsula, Antarctic soil.</title>
        <authorList>
            <person name="Yingchao G."/>
        </authorList>
    </citation>
    <scope>NUCLEOTIDE SEQUENCE [LARGE SCALE GENOMIC DNA]</scope>
    <source>
        <strain evidence="1 2">YZ-8</strain>
    </source>
</reference>
<proteinExistence type="predicted"/>